<organism evidence="1 2">
    <name type="scientific">Thalassiosira oceanica</name>
    <name type="common">Marine diatom</name>
    <dbReference type="NCBI Taxonomy" id="159749"/>
    <lineage>
        <taxon>Eukaryota</taxon>
        <taxon>Sar</taxon>
        <taxon>Stramenopiles</taxon>
        <taxon>Ochrophyta</taxon>
        <taxon>Bacillariophyta</taxon>
        <taxon>Coscinodiscophyceae</taxon>
        <taxon>Thalassiosirophycidae</taxon>
        <taxon>Thalassiosirales</taxon>
        <taxon>Thalassiosiraceae</taxon>
        <taxon>Thalassiosira</taxon>
    </lineage>
</organism>
<evidence type="ECO:0000313" key="2">
    <source>
        <dbReference type="Proteomes" id="UP000266841"/>
    </source>
</evidence>
<name>K0R3E4_THAOC</name>
<evidence type="ECO:0000313" key="1">
    <source>
        <dbReference type="EMBL" id="EJK47388.1"/>
    </source>
</evidence>
<comment type="caution">
    <text evidence="1">The sequence shown here is derived from an EMBL/GenBank/DDBJ whole genome shotgun (WGS) entry which is preliminary data.</text>
</comment>
<reference evidence="1 2" key="1">
    <citation type="journal article" date="2012" name="Genome Biol.">
        <title>Genome and low-iron response of an oceanic diatom adapted to chronic iron limitation.</title>
        <authorList>
            <person name="Lommer M."/>
            <person name="Specht M."/>
            <person name="Roy A.S."/>
            <person name="Kraemer L."/>
            <person name="Andreson R."/>
            <person name="Gutowska M.A."/>
            <person name="Wolf J."/>
            <person name="Bergner S.V."/>
            <person name="Schilhabel M.B."/>
            <person name="Klostermeier U.C."/>
            <person name="Beiko R.G."/>
            <person name="Rosenstiel P."/>
            <person name="Hippler M."/>
            <person name="Laroche J."/>
        </authorList>
    </citation>
    <scope>NUCLEOTIDE SEQUENCE [LARGE SCALE GENOMIC DNA]</scope>
    <source>
        <strain evidence="1 2">CCMP1005</strain>
    </source>
</reference>
<accession>K0R3E4</accession>
<keyword evidence="2" id="KW-1185">Reference proteome</keyword>
<protein>
    <submittedName>
        <fullName evidence="1">Uncharacterized protein</fullName>
    </submittedName>
</protein>
<gene>
    <name evidence="1" type="ORF">THAOC_33893</name>
</gene>
<sequence length="232" mass="24943">MKSSSCVRAISALAPYALASAFAPNSLPIRISQVQPLLYKSSGLEAQAAGDERNWFELVDGEYDDEPLGDDCGLGPTQSPSRSILTKGSPLMSSTNSSSLSVPAMIGMLLSTNAKSGKSYSYYSPIKCLPDLNFATPVSSEGLDNCKSYPAVAKDGILWVSQTATLCLQLTPEALNAVVRLFEQDVVQEFGVGYSSAPTHSEYPCINLSTFRQRKSEARSPSVRDRVRLIST</sequence>
<dbReference type="EMBL" id="AGNL01046994">
    <property type="protein sequence ID" value="EJK47388.1"/>
    <property type="molecule type" value="Genomic_DNA"/>
</dbReference>
<proteinExistence type="predicted"/>
<dbReference type="AlphaFoldDB" id="K0R3E4"/>
<dbReference type="Proteomes" id="UP000266841">
    <property type="component" value="Unassembled WGS sequence"/>
</dbReference>